<feature type="domain" description="Cas12f1-like TNB" evidence="6">
    <location>
        <begin position="322"/>
        <end position="400"/>
    </location>
</feature>
<accession>A0A8J7D8W2</accession>
<keyword evidence="8" id="KW-1185">Reference proteome</keyword>
<name>A0A8J7D8W2_DESMC</name>
<proteinExistence type="inferred from homology"/>
<reference evidence="7" key="1">
    <citation type="submission" date="2020-10" db="EMBL/GenBank/DDBJ databases">
        <authorList>
            <person name="Castelo-Branco R."/>
            <person name="Eusebio N."/>
            <person name="Adriana R."/>
            <person name="Vieira A."/>
            <person name="Brugerolle De Fraissinette N."/>
            <person name="Rezende De Castro R."/>
            <person name="Schneider M.P."/>
            <person name="Vasconcelos V."/>
            <person name="Leao P.N."/>
        </authorList>
    </citation>
    <scope>NUCLEOTIDE SEQUENCE</scope>
    <source>
        <strain evidence="7">LEGE 12446</strain>
    </source>
</reference>
<keyword evidence="3" id="KW-0238">DNA-binding</keyword>
<dbReference type="NCBIfam" id="TIGR01766">
    <property type="entry name" value="IS200/IS605 family accessory protein TnpB-like domain"/>
    <property type="match status" value="1"/>
</dbReference>
<evidence type="ECO:0000313" key="8">
    <source>
        <dbReference type="Proteomes" id="UP000622533"/>
    </source>
</evidence>
<evidence type="ECO:0000256" key="1">
    <source>
        <dbReference type="ARBA" id="ARBA00008761"/>
    </source>
</evidence>
<dbReference type="NCBIfam" id="NF040570">
    <property type="entry name" value="guided_TnpB"/>
    <property type="match status" value="1"/>
</dbReference>
<dbReference type="Pfam" id="PF01385">
    <property type="entry name" value="OrfB_IS605"/>
    <property type="match status" value="1"/>
</dbReference>
<evidence type="ECO:0000256" key="3">
    <source>
        <dbReference type="ARBA" id="ARBA00023125"/>
    </source>
</evidence>
<evidence type="ECO:0000256" key="4">
    <source>
        <dbReference type="ARBA" id="ARBA00023172"/>
    </source>
</evidence>
<sequence>MYLTQKNQIRELNKSEFVALRELCRLSKNLYNVGLYTVRQYFFQERKHLRYESAYHLCKTNENYKFLNTDIAQQTLKVVDRTFKSFYGLISAVKNGSYQQKVKLPNYLPKDGYFLLIIPCGWMTRKDKPKTPRLAIKNGRFRVPMSNEFKKQHGEIWVNFPKRINYESLKEIRIHPKYNARYFEVEFISEVDPEPIEVKSGSAISIDLGVDNLAACVDTNGASFLVDGKPIKSINQWFNKRNAKLQSIKDKQDIKGITNQQVKLTAKRNNQVRDYLNKTARFIVNHCIQNSIANLIVGYNPGIKQEINIGGRNNQNFVQIPFHSLRSKLKAMCERYGLNYQEQEESYTSSASAIDGDEIPVYNADNPAYYQFSGKRIKRGLYRTKDGHLVNSDLNGSLNIGIKSKHNGFVGVSRGSLIAPRRINLLKLEKWRATALASLGTTS</sequence>
<evidence type="ECO:0000313" key="7">
    <source>
        <dbReference type="EMBL" id="MBE9021661.1"/>
    </source>
</evidence>
<comment type="caution">
    <text evidence="7">The sequence shown here is derived from an EMBL/GenBank/DDBJ whole genome shotgun (WGS) entry which is preliminary data.</text>
</comment>
<evidence type="ECO:0000256" key="2">
    <source>
        <dbReference type="ARBA" id="ARBA00022578"/>
    </source>
</evidence>
<dbReference type="Proteomes" id="UP000622533">
    <property type="component" value="Unassembled WGS sequence"/>
</dbReference>
<feature type="domain" description="Probable transposase IS891/IS1136/IS1341" evidence="5">
    <location>
        <begin position="190"/>
        <end position="300"/>
    </location>
</feature>
<keyword evidence="2" id="KW-0815">Transposition</keyword>
<dbReference type="GO" id="GO:0006310">
    <property type="term" value="P:DNA recombination"/>
    <property type="evidence" value="ECO:0007669"/>
    <property type="project" value="UniProtKB-KW"/>
</dbReference>
<dbReference type="GO" id="GO:0032196">
    <property type="term" value="P:transposition"/>
    <property type="evidence" value="ECO:0007669"/>
    <property type="project" value="UniProtKB-KW"/>
</dbReference>
<protein>
    <submittedName>
        <fullName evidence="7">Transposase</fullName>
    </submittedName>
</protein>
<dbReference type="Pfam" id="PF07282">
    <property type="entry name" value="Cas12f1-like_TNB"/>
    <property type="match status" value="1"/>
</dbReference>
<evidence type="ECO:0000259" key="6">
    <source>
        <dbReference type="Pfam" id="PF07282"/>
    </source>
</evidence>
<organism evidence="7 8">
    <name type="scientific">Desmonostoc muscorum LEGE 12446</name>
    <dbReference type="NCBI Taxonomy" id="1828758"/>
    <lineage>
        <taxon>Bacteria</taxon>
        <taxon>Bacillati</taxon>
        <taxon>Cyanobacteriota</taxon>
        <taxon>Cyanophyceae</taxon>
        <taxon>Nostocales</taxon>
        <taxon>Nostocaceae</taxon>
        <taxon>Desmonostoc</taxon>
    </lineage>
</organism>
<dbReference type="AlphaFoldDB" id="A0A8J7D8W2"/>
<dbReference type="RefSeq" id="WP_193913871.1">
    <property type="nucleotide sequence ID" value="NZ_JADEXS020000001.1"/>
</dbReference>
<dbReference type="GO" id="GO:0003677">
    <property type="term" value="F:DNA binding"/>
    <property type="evidence" value="ECO:0007669"/>
    <property type="project" value="UniProtKB-KW"/>
</dbReference>
<gene>
    <name evidence="7" type="ORF">IQ276_04040</name>
</gene>
<comment type="similarity">
    <text evidence="1">In the C-terminal section; belongs to the transposase 35 family.</text>
</comment>
<dbReference type="InterPro" id="IPR010095">
    <property type="entry name" value="Cas12f1-like_TNB"/>
</dbReference>
<keyword evidence="4" id="KW-0233">DNA recombination</keyword>
<evidence type="ECO:0000259" key="5">
    <source>
        <dbReference type="Pfam" id="PF01385"/>
    </source>
</evidence>
<dbReference type="InterPro" id="IPR001959">
    <property type="entry name" value="Transposase"/>
</dbReference>
<dbReference type="EMBL" id="JADEXS010000033">
    <property type="protein sequence ID" value="MBE9021661.1"/>
    <property type="molecule type" value="Genomic_DNA"/>
</dbReference>